<accession>A0A814MJR5</accession>
<dbReference type="Proteomes" id="UP000663829">
    <property type="component" value="Unassembled WGS sequence"/>
</dbReference>
<sequence>TTIERVKNSSREQWCYHRYLLIEEYTGKHILPLPFNLLLWPFERYGRKLYHHTHPQEAVSNITKDNWQRECRVAEEYWQQKVTKIMQKLDNDYQSTIAIRCRQCAREIAETDINFNQ</sequence>
<organism evidence="1 3">
    <name type="scientific">Didymodactylos carnosus</name>
    <dbReference type="NCBI Taxonomy" id="1234261"/>
    <lineage>
        <taxon>Eukaryota</taxon>
        <taxon>Metazoa</taxon>
        <taxon>Spiralia</taxon>
        <taxon>Gnathifera</taxon>
        <taxon>Rotifera</taxon>
        <taxon>Eurotatoria</taxon>
        <taxon>Bdelloidea</taxon>
        <taxon>Philodinida</taxon>
        <taxon>Philodinidae</taxon>
        <taxon>Didymodactylos</taxon>
    </lineage>
</organism>
<evidence type="ECO:0000313" key="1">
    <source>
        <dbReference type="EMBL" id="CAF1077417.1"/>
    </source>
</evidence>
<gene>
    <name evidence="1" type="ORF">GPM918_LOCUS17595</name>
    <name evidence="2" type="ORF">SRO942_LOCUS17592</name>
</gene>
<comment type="caution">
    <text evidence="1">The sequence shown here is derived from an EMBL/GenBank/DDBJ whole genome shotgun (WGS) entry which is preliminary data.</text>
</comment>
<feature type="non-terminal residue" evidence="1">
    <location>
        <position position="117"/>
    </location>
</feature>
<proteinExistence type="predicted"/>
<keyword evidence="3" id="KW-1185">Reference proteome</keyword>
<reference evidence="1" key="1">
    <citation type="submission" date="2021-02" db="EMBL/GenBank/DDBJ databases">
        <authorList>
            <person name="Nowell W R."/>
        </authorList>
    </citation>
    <scope>NUCLEOTIDE SEQUENCE</scope>
</reference>
<dbReference type="EMBL" id="CAJOBC010004875">
    <property type="protein sequence ID" value="CAF3843744.1"/>
    <property type="molecule type" value="Genomic_DNA"/>
</dbReference>
<protein>
    <submittedName>
        <fullName evidence="1">Uncharacterized protein</fullName>
    </submittedName>
</protein>
<name>A0A814MJR5_9BILA</name>
<dbReference type="AlphaFoldDB" id="A0A814MJR5"/>
<dbReference type="Proteomes" id="UP000681722">
    <property type="component" value="Unassembled WGS sequence"/>
</dbReference>
<evidence type="ECO:0000313" key="3">
    <source>
        <dbReference type="Proteomes" id="UP000663829"/>
    </source>
</evidence>
<dbReference type="EMBL" id="CAJNOQ010004875">
    <property type="protein sequence ID" value="CAF1077417.1"/>
    <property type="molecule type" value="Genomic_DNA"/>
</dbReference>
<evidence type="ECO:0000313" key="2">
    <source>
        <dbReference type="EMBL" id="CAF3843744.1"/>
    </source>
</evidence>